<name>A0A4P9K8F3_9GAMM</name>
<reference evidence="2 3" key="1">
    <citation type="submission" date="2019-05" db="EMBL/GenBank/DDBJ databases">
        <title>Thiomicrorhabdus sediminis sp. nov, a novel sulfur-oxidizing bacterium isolated from coastal sediment.</title>
        <authorList>
            <person name="Liu X."/>
        </authorList>
    </citation>
    <scope>NUCLEOTIDE SEQUENCE [LARGE SCALE GENOMIC DNA]</scope>
    <source>
        <strain evidence="2 3">G1</strain>
    </source>
</reference>
<dbReference type="InterPro" id="IPR002575">
    <property type="entry name" value="Aminoglycoside_PTrfase"/>
</dbReference>
<evidence type="ECO:0000313" key="2">
    <source>
        <dbReference type="EMBL" id="QCU90567.1"/>
    </source>
</evidence>
<dbReference type="EMBL" id="CP040602">
    <property type="protein sequence ID" value="QCU90567.1"/>
    <property type="molecule type" value="Genomic_DNA"/>
</dbReference>
<sequence>MSKSDRHTIASVTSEIGISAEHWPLLDELQLEPKLVPRFADSSCDIWPVLHTPTDQRLFIKRVAKQESPSPFWQVMGHLFEQHLADAIVGSDELSQLLKEFTATSAIEVPHCHQTAENEAYAFALFAELGGQVAENKNVFMIEQLAELLALLHQNEFAQVGRLQQETAGSLALFSEQNWRMRLMKLFYVMDVESIDIDTQQALIEQLDSIAIERVVPLMMDLRWDQLAVDNGSLSGIYDLDAFVAAPVEFDFVILEYLLDKIELERFISVYSAKSDMAVPALKNVRQVYRTVLYLMNVLGEEDYQRWMQQPHFFD</sequence>
<dbReference type="KEGG" id="thig:FE785_07935"/>
<organism evidence="2 3">
    <name type="scientific">Thiomicrorhabdus sediminis</name>
    <dbReference type="NCBI Taxonomy" id="2580412"/>
    <lineage>
        <taxon>Bacteria</taxon>
        <taxon>Pseudomonadati</taxon>
        <taxon>Pseudomonadota</taxon>
        <taxon>Gammaproteobacteria</taxon>
        <taxon>Thiotrichales</taxon>
        <taxon>Piscirickettsiaceae</taxon>
        <taxon>Thiomicrorhabdus</taxon>
    </lineage>
</organism>
<proteinExistence type="predicted"/>
<evidence type="ECO:0000259" key="1">
    <source>
        <dbReference type="Pfam" id="PF01636"/>
    </source>
</evidence>
<protein>
    <recommendedName>
        <fullName evidence="1">Aminoglycoside phosphotransferase domain-containing protein</fullName>
    </recommendedName>
</protein>
<dbReference type="Proteomes" id="UP000304864">
    <property type="component" value="Chromosome"/>
</dbReference>
<feature type="domain" description="Aminoglycoside phosphotransferase" evidence="1">
    <location>
        <begin position="98"/>
        <end position="271"/>
    </location>
</feature>
<dbReference type="OrthoDB" id="5608035at2"/>
<accession>A0A4P9K8F3</accession>
<dbReference type="AlphaFoldDB" id="A0A4P9K8F3"/>
<dbReference type="RefSeq" id="WP_138565241.1">
    <property type="nucleotide sequence ID" value="NZ_CP040602.1"/>
</dbReference>
<dbReference type="InterPro" id="IPR011009">
    <property type="entry name" value="Kinase-like_dom_sf"/>
</dbReference>
<keyword evidence="3" id="KW-1185">Reference proteome</keyword>
<dbReference type="SUPFAM" id="SSF56112">
    <property type="entry name" value="Protein kinase-like (PK-like)"/>
    <property type="match status" value="1"/>
</dbReference>
<evidence type="ECO:0000313" key="3">
    <source>
        <dbReference type="Proteomes" id="UP000304864"/>
    </source>
</evidence>
<dbReference type="Pfam" id="PF01636">
    <property type="entry name" value="APH"/>
    <property type="match status" value="1"/>
</dbReference>
<gene>
    <name evidence="2" type="ORF">FE785_07935</name>
</gene>